<organism evidence="1 2">
    <name type="scientific">Solanum verrucosum</name>
    <dbReference type="NCBI Taxonomy" id="315347"/>
    <lineage>
        <taxon>Eukaryota</taxon>
        <taxon>Viridiplantae</taxon>
        <taxon>Streptophyta</taxon>
        <taxon>Embryophyta</taxon>
        <taxon>Tracheophyta</taxon>
        <taxon>Spermatophyta</taxon>
        <taxon>Magnoliopsida</taxon>
        <taxon>eudicotyledons</taxon>
        <taxon>Gunneridae</taxon>
        <taxon>Pentapetalae</taxon>
        <taxon>asterids</taxon>
        <taxon>lamiids</taxon>
        <taxon>Solanales</taxon>
        <taxon>Solanaceae</taxon>
        <taxon>Solanoideae</taxon>
        <taxon>Solaneae</taxon>
        <taxon>Solanum</taxon>
    </lineage>
</organism>
<gene>
    <name evidence="1" type="ORF">MTR67_025951</name>
</gene>
<evidence type="ECO:0000313" key="1">
    <source>
        <dbReference type="EMBL" id="WMV32566.1"/>
    </source>
</evidence>
<accession>A0AAF0QZM4</accession>
<proteinExistence type="predicted"/>
<name>A0AAF0QZM4_SOLVR</name>
<reference evidence="1" key="1">
    <citation type="submission" date="2023-08" db="EMBL/GenBank/DDBJ databases">
        <title>A de novo genome assembly of Solanum verrucosum Schlechtendal, a Mexican diploid species geographically isolated from the other diploid A-genome species in potato relatives.</title>
        <authorList>
            <person name="Hosaka K."/>
        </authorList>
    </citation>
    <scope>NUCLEOTIDE SEQUENCE</scope>
    <source>
        <tissue evidence="1">Young leaves</tissue>
    </source>
</reference>
<dbReference type="AlphaFoldDB" id="A0AAF0QZM4"/>
<keyword evidence="2" id="KW-1185">Reference proteome</keyword>
<dbReference type="Proteomes" id="UP001234989">
    <property type="component" value="Chromosome 6"/>
</dbReference>
<sequence>MRDTYPQLFVDSGTTSFFPSLFLLSFVTRG</sequence>
<evidence type="ECO:0000313" key="2">
    <source>
        <dbReference type="Proteomes" id="UP001234989"/>
    </source>
</evidence>
<protein>
    <submittedName>
        <fullName evidence="1">Uncharacterized protein</fullName>
    </submittedName>
</protein>
<dbReference type="EMBL" id="CP133617">
    <property type="protein sequence ID" value="WMV32566.1"/>
    <property type="molecule type" value="Genomic_DNA"/>
</dbReference>